<dbReference type="PANTHER" id="PTHR30465">
    <property type="entry name" value="INNER MEMBRANE ABC TRANSPORTER"/>
    <property type="match status" value="1"/>
</dbReference>
<feature type="domain" description="ABC transmembrane type-1" evidence="8">
    <location>
        <begin position="309"/>
        <end position="507"/>
    </location>
</feature>
<keyword evidence="3" id="KW-1003">Cell membrane</keyword>
<dbReference type="Gene3D" id="1.10.3720.10">
    <property type="entry name" value="MetI-like"/>
    <property type="match status" value="1"/>
</dbReference>
<evidence type="ECO:0000256" key="5">
    <source>
        <dbReference type="ARBA" id="ARBA00022989"/>
    </source>
</evidence>
<keyword evidence="2 7" id="KW-0813">Transport</keyword>
<dbReference type="Pfam" id="PF00528">
    <property type="entry name" value="BPD_transp_1"/>
    <property type="match status" value="1"/>
</dbReference>
<evidence type="ECO:0000256" key="1">
    <source>
        <dbReference type="ARBA" id="ARBA00004651"/>
    </source>
</evidence>
<evidence type="ECO:0000256" key="3">
    <source>
        <dbReference type="ARBA" id="ARBA00022475"/>
    </source>
</evidence>
<feature type="transmembrane region" description="Helical" evidence="7">
    <location>
        <begin position="345"/>
        <end position="365"/>
    </location>
</feature>
<dbReference type="EMBL" id="CP001810">
    <property type="protein sequence ID" value="ADL34015.1"/>
    <property type="molecule type" value="Genomic_DNA"/>
</dbReference>
<dbReference type="InterPro" id="IPR000515">
    <property type="entry name" value="MetI-like"/>
</dbReference>
<evidence type="ECO:0000256" key="2">
    <source>
        <dbReference type="ARBA" id="ARBA00022448"/>
    </source>
</evidence>
<dbReference type="GO" id="GO:0055085">
    <property type="term" value="P:transmembrane transport"/>
    <property type="evidence" value="ECO:0007669"/>
    <property type="project" value="InterPro"/>
</dbReference>
<dbReference type="STRING" id="515622.bpr_I1277"/>
<keyword evidence="5 7" id="KW-1133">Transmembrane helix</keyword>
<dbReference type="PANTHER" id="PTHR30465:SF0">
    <property type="entry name" value="OLIGOPEPTIDE TRANSPORT SYSTEM PERMEASE PROTEIN APPB"/>
    <property type="match status" value="1"/>
</dbReference>
<evidence type="ECO:0000256" key="4">
    <source>
        <dbReference type="ARBA" id="ARBA00022692"/>
    </source>
</evidence>
<name>E0S2P8_BUTPB</name>
<sequence>MTKYVLKRLLHGIISSFIVVAIVMIMIYTMLDRNLIFAQDNVFKNYGNNEKTAYMYRKWEEYGYLDLLTYQDYLIMLQEQGELDEETRVKAASIGKKPENDSELTAEYVQKFQEYCDANGYTVTRCNAIMVSPKKYANGGAQQLFASKDYPITHRLITYITGLFTVDNVHFVDEDIDIGERKLTFTLHDPVYGGDKFAPAVIGNGTYHKYLIYTDNKFPFIHQNLLTLNLGKSYAVNAGIDVFDTMTKRQGSYVMQTTTFPTGLTEESADDLHTAVFAYGSRETNKVNADRFTDDYTSVNTIKNGKSKMGYSFSIGIVSVLLMYLIGIPLGILMARHKDKFVDKLGTGYIMFITAVPSLAYIFLFKAIGGKLGFPTTFDIESTSRLVYVLPIISLALRPIADTMKWLRRYMIDQMNSDYVKFARSGGLTEGEIFRKHILKNASIPIVHGIPAGILGAVVGAIITERVYVVPGAGNLLTVAINQYDNGVIVGVTLFYALLSVVSMISGDVLISVVDPRINYSGKAR</sequence>
<dbReference type="GO" id="GO:0005886">
    <property type="term" value="C:plasma membrane"/>
    <property type="evidence" value="ECO:0007669"/>
    <property type="project" value="UniProtKB-SubCell"/>
</dbReference>
<reference evidence="9 10" key="1">
    <citation type="journal article" date="2010" name="PLoS ONE">
        <title>The glycobiome of the rumen bacterium Butyrivibrio proteoclasticus B316(T) highlights adaptation to a polysaccharide-rich environment.</title>
        <authorList>
            <person name="Kelly W.J."/>
            <person name="Leahy S.C."/>
            <person name="Altermann E."/>
            <person name="Yeoman C.J."/>
            <person name="Dunne J.C."/>
            <person name="Kong Z."/>
            <person name="Pacheco D.M."/>
            <person name="Li D."/>
            <person name="Noel S.J."/>
            <person name="Moon C.D."/>
            <person name="Cookson A.L."/>
            <person name="Attwood G.T."/>
        </authorList>
    </citation>
    <scope>NUCLEOTIDE SEQUENCE [LARGE SCALE GENOMIC DNA]</scope>
    <source>
        <strain evidence="10">ATCC 51982 / DSM 14932 / B316</strain>
    </source>
</reference>
<dbReference type="Proteomes" id="UP000001299">
    <property type="component" value="Chromosome 1"/>
</dbReference>
<evidence type="ECO:0000313" key="9">
    <source>
        <dbReference type="EMBL" id="ADL34015.1"/>
    </source>
</evidence>
<evidence type="ECO:0000256" key="6">
    <source>
        <dbReference type="ARBA" id="ARBA00023136"/>
    </source>
</evidence>
<feature type="transmembrane region" description="Helical" evidence="7">
    <location>
        <begin position="311"/>
        <end position="333"/>
    </location>
</feature>
<dbReference type="eggNOG" id="COG0601">
    <property type="taxonomic scope" value="Bacteria"/>
</dbReference>
<feature type="transmembrane region" description="Helical" evidence="7">
    <location>
        <begin position="12"/>
        <end position="31"/>
    </location>
</feature>
<feature type="transmembrane region" description="Helical" evidence="7">
    <location>
        <begin position="444"/>
        <end position="468"/>
    </location>
</feature>
<dbReference type="KEGG" id="bpb:bpr_I1277"/>
<dbReference type="HOGENOM" id="CLU_041794_0_0_9"/>
<evidence type="ECO:0000313" key="10">
    <source>
        <dbReference type="Proteomes" id="UP000001299"/>
    </source>
</evidence>
<organism evidence="9 10">
    <name type="scientific">Butyrivibrio proteoclasticus (strain ATCC 51982 / DSM 14932 / B316)</name>
    <name type="common">Clostridium proteoclasticum</name>
    <dbReference type="NCBI Taxonomy" id="515622"/>
    <lineage>
        <taxon>Bacteria</taxon>
        <taxon>Bacillati</taxon>
        <taxon>Bacillota</taxon>
        <taxon>Clostridia</taxon>
        <taxon>Lachnospirales</taxon>
        <taxon>Lachnospiraceae</taxon>
        <taxon>Butyrivibrio</taxon>
    </lineage>
</organism>
<protein>
    <submittedName>
        <fullName evidence="9">Oligopeptide ABC transporter permease protein OppB1</fullName>
    </submittedName>
</protein>
<gene>
    <name evidence="9" type="primary">oppB1</name>
    <name evidence="9" type="ordered locus">bpr_I1277</name>
</gene>
<accession>E0S2P8</accession>
<keyword evidence="6 7" id="KW-0472">Membrane</keyword>
<dbReference type="RefSeq" id="WP_013280669.1">
    <property type="nucleotide sequence ID" value="NC_014387.1"/>
</dbReference>
<evidence type="ECO:0000256" key="7">
    <source>
        <dbReference type="RuleBase" id="RU363032"/>
    </source>
</evidence>
<keyword evidence="4 7" id="KW-0812">Transmembrane</keyword>
<comment type="similarity">
    <text evidence="7">Belongs to the binding-protein-dependent transport system permease family.</text>
</comment>
<keyword evidence="10" id="KW-1185">Reference proteome</keyword>
<dbReference type="AlphaFoldDB" id="E0S2P8"/>
<comment type="subcellular location">
    <subcellularLocation>
        <location evidence="1 7">Cell membrane</location>
        <topology evidence="1 7">Multi-pass membrane protein</topology>
    </subcellularLocation>
</comment>
<dbReference type="InterPro" id="IPR035906">
    <property type="entry name" value="MetI-like_sf"/>
</dbReference>
<dbReference type="PROSITE" id="PS50928">
    <property type="entry name" value="ABC_TM1"/>
    <property type="match status" value="1"/>
</dbReference>
<proteinExistence type="inferred from homology"/>
<dbReference type="CDD" id="cd06261">
    <property type="entry name" value="TM_PBP2"/>
    <property type="match status" value="1"/>
</dbReference>
<feature type="transmembrane region" description="Helical" evidence="7">
    <location>
        <begin position="488"/>
        <end position="514"/>
    </location>
</feature>
<feature type="transmembrane region" description="Helical" evidence="7">
    <location>
        <begin position="385"/>
        <end position="401"/>
    </location>
</feature>
<evidence type="ECO:0000259" key="8">
    <source>
        <dbReference type="PROSITE" id="PS50928"/>
    </source>
</evidence>
<dbReference type="SUPFAM" id="SSF161098">
    <property type="entry name" value="MetI-like"/>
    <property type="match status" value="1"/>
</dbReference>